<dbReference type="GO" id="GO:0016787">
    <property type="term" value="F:hydrolase activity"/>
    <property type="evidence" value="ECO:0007669"/>
    <property type="project" value="UniProtKB-ARBA"/>
</dbReference>
<evidence type="ECO:0008006" key="3">
    <source>
        <dbReference type="Google" id="ProtNLM"/>
    </source>
</evidence>
<dbReference type="PATRIC" id="fig|999408.3.peg.5539"/>
<dbReference type="HOGENOM" id="CLU_017594_0_0_9"/>
<dbReference type="GeneID" id="57962729"/>
<dbReference type="InterPro" id="IPR017850">
    <property type="entry name" value="Alkaline_phosphatase_core_sf"/>
</dbReference>
<dbReference type="CDD" id="cd16018">
    <property type="entry name" value="Enpp"/>
    <property type="match status" value="1"/>
</dbReference>
<dbReference type="EMBL" id="AGYR01000066">
    <property type="protein sequence ID" value="ENZ07573.1"/>
    <property type="molecule type" value="Genomic_DNA"/>
</dbReference>
<proteinExistence type="predicted"/>
<dbReference type="Pfam" id="PF01663">
    <property type="entry name" value="Phosphodiest"/>
    <property type="match status" value="1"/>
</dbReference>
<protein>
    <recommendedName>
        <fullName evidence="3">Alkaline phosphatase family protein</fullName>
    </recommendedName>
</protein>
<dbReference type="Proteomes" id="UP000013085">
    <property type="component" value="Unassembled WGS sequence"/>
</dbReference>
<gene>
    <name evidence="1" type="ORF">HMPREF1090_05155</name>
</gene>
<organism evidence="1 2">
    <name type="scientific">[Clostridium] clostridioforme 90A8</name>
    <dbReference type="NCBI Taxonomy" id="999408"/>
    <lineage>
        <taxon>Bacteria</taxon>
        <taxon>Bacillati</taxon>
        <taxon>Bacillota</taxon>
        <taxon>Clostridia</taxon>
        <taxon>Lachnospirales</taxon>
        <taxon>Lachnospiraceae</taxon>
        <taxon>Enterocloster</taxon>
    </lineage>
</organism>
<dbReference type="InterPro" id="IPR002591">
    <property type="entry name" value="Phosphodiest/P_Trfase"/>
</dbReference>
<dbReference type="PANTHER" id="PTHR10151:SF120">
    <property type="entry name" value="BIS(5'-ADENOSYL)-TRIPHOSPHATASE"/>
    <property type="match status" value="1"/>
</dbReference>
<dbReference type="AlphaFoldDB" id="A0A0E2H3D1"/>
<evidence type="ECO:0000313" key="2">
    <source>
        <dbReference type="Proteomes" id="UP000013085"/>
    </source>
</evidence>
<comment type="caution">
    <text evidence="1">The sequence shown here is derived from an EMBL/GenBank/DDBJ whole genome shotgun (WGS) entry which is preliminary data.</text>
</comment>
<dbReference type="SUPFAM" id="SSF53649">
    <property type="entry name" value="Alkaline phosphatase-like"/>
    <property type="match status" value="1"/>
</dbReference>
<evidence type="ECO:0000313" key="1">
    <source>
        <dbReference type="EMBL" id="ENZ07573.1"/>
    </source>
</evidence>
<dbReference type="PANTHER" id="PTHR10151">
    <property type="entry name" value="ECTONUCLEOTIDE PYROPHOSPHATASE/PHOSPHODIESTERASE"/>
    <property type="match status" value="1"/>
</dbReference>
<sequence>MKRKLFVISVDSLFFDDVQWLTDCPNLYGIYRRGSVIQKMLSTYPAMTYVAHSTMMTGCHEEMHGIYHNEKVEVGVKHPAWHWYRRELGTQTIFDAAKKGGYSISVINWPVTGADPSIDYLIPEIWSDNPEGDSRPRFMAVCSEGMDQLYDKYSHMLRWKYQPELDDFGVACLKDIIRDHEPDVIMLHLSYLDHARHNYGGFAPEAKHALLECDRKIGGLMDILREKGLLEQYNFCVMGDHGHLPVKQVFNPNILLVSEGLIELDDEGRVKDYECYIHSAGLSAHVVLKNPGNEAVRHRVEHLLDSWVDTESYGCEQIFNKQQMKGLHLAGPFDYVIEGRLGTSFGNSCTGQLICPIDNSDYKLSVSAHGHLPIKGPQPIFFAAGPDIRENVVVERGNLIDEAPTYAAILGVEMPWAQGTAMTEILKHANGGNEM</sequence>
<accession>A0A0E2H3D1</accession>
<reference evidence="1 2" key="1">
    <citation type="submission" date="2013-01" db="EMBL/GenBank/DDBJ databases">
        <title>The Genome Sequence of Clostridium clostridioforme 90A8.</title>
        <authorList>
            <consortium name="The Broad Institute Genome Sequencing Platform"/>
            <person name="Earl A."/>
            <person name="Ward D."/>
            <person name="Feldgarden M."/>
            <person name="Gevers D."/>
            <person name="Courvalin P."/>
            <person name="Lambert T."/>
            <person name="Walker B."/>
            <person name="Young S.K."/>
            <person name="Zeng Q."/>
            <person name="Gargeya S."/>
            <person name="Fitzgerald M."/>
            <person name="Haas B."/>
            <person name="Abouelleil A."/>
            <person name="Alvarado L."/>
            <person name="Arachchi H.M."/>
            <person name="Berlin A.M."/>
            <person name="Chapman S.B."/>
            <person name="Dewar J."/>
            <person name="Goldberg J."/>
            <person name="Griggs A."/>
            <person name="Gujja S."/>
            <person name="Hansen M."/>
            <person name="Howarth C."/>
            <person name="Imamovic A."/>
            <person name="Larimer J."/>
            <person name="McCowan C."/>
            <person name="Murphy C."/>
            <person name="Neiman D."/>
            <person name="Pearson M."/>
            <person name="Priest M."/>
            <person name="Roberts A."/>
            <person name="Saif S."/>
            <person name="Shea T."/>
            <person name="Sisk P."/>
            <person name="Sykes S."/>
            <person name="Wortman J."/>
            <person name="Nusbaum C."/>
            <person name="Birren B."/>
        </authorList>
    </citation>
    <scope>NUCLEOTIDE SEQUENCE [LARGE SCALE GENOMIC DNA]</scope>
    <source>
        <strain evidence="1 2">90A8</strain>
    </source>
</reference>
<dbReference type="Gene3D" id="3.40.720.10">
    <property type="entry name" value="Alkaline Phosphatase, subunit A"/>
    <property type="match status" value="1"/>
</dbReference>
<name>A0A0E2H3D1_9FIRM</name>
<dbReference type="RefSeq" id="WP_002594634.1">
    <property type="nucleotide sequence ID" value="NZ_KB850992.1"/>
</dbReference>